<reference evidence="2" key="1">
    <citation type="submission" date="2016-10" db="EMBL/GenBank/DDBJ databases">
        <authorList>
            <person name="Varghese N."/>
            <person name="Submissions S."/>
        </authorList>
    </citation>
    <scope>NUCLEOTIDE SEQUENCE [LARGE SCALE GENOMIC DNA]</scope>
    <source>
        <strain evidence="2">DSM 44232</strain>
    </source>
</reference>
<dbReference type="EMBL" id="FOYL01000002">
    <property type="protein sequence ID" value="SFR05270.1"/>
    <property type="molecule type" value="Genomic_DNA"/>
</dbReference>
<proteinExistence type="predicted"/>
<protein>
    <submittedName>
        <fullName evidence="1">Uncharacterized protein</fullName>
    </submittedName>
</protein>
<evidence type="ECO:0000313" key="1">
    <source>
        <dbReference type="EMBL" id="SFR05270.1"/>
    </source>
</evidence>
<organism evidence="1 2">
    <name type="scientific">Lentzea waywayandensis</name>
    <dbReference type="NCBI Taxonomy" id="84724"/>
    <lineage>
        <taxon>Bacteria</taxon>
        <taxon>Bacillati</taxon>
        <taxon>Actinomycetota</taxon>
        <taxon>Actinomycetes</taxon>
        <taxon>Pseudonocardiales</taxon>
        <taxon>Pseudonocardiaceae</taxon>
        <taxon>Lentzea</taxon>
    </lineage>
</organism>
<evidence type="ECO:0000313" key="2">
    <source>
        <dbReference type="Proteomes" id="UP000198583"/>
    </source>
</evidence>
<dbReference type="AlphaFoldDB" id="A0A1I6DII8"/>
<keyword evidence="2" id="KW-1185">Reference proteome</keyword>
<sequence>MLDRDASAADHLRARISVLLDAFVVVVYRQFLARPEEVWLLEESVVAARRALGLTAEDDPLRDGRIYARGAVLDARTRISSPRRSRGVVARTGFPDR</sequence>
<gene>
    <name evidence="1" type="ORF">SAMN04488564_102738</name>
</gene>
<accession>A0A1I6DII8</accession>
<name>A0A1I6DII8_9PSEU</name>
<dbReference type="Proteomes" id="UP000198583">
    <property type="component" value="Unassembled WGS sequence"/>
</dbReference>